<keyword evidence="2" id="KW-1185">Reference proteome</keyword>
<feature type="non-terminal residue" evidence="1">
    <location>
        <position position="1"/>
    </location>
</feature>
<evidence type="ECO:0000313" key="2">
    <source>
        <dbReference type="Proteomes" id="UP001170310"/>
    </source>
</evidence>
<reference evidence="1" key="1">
    <citation type="submission" date="2023-07" db="EMBL/GenBank/DDBJ databases">
        <title>Genome content predicts the carbon catabolic preferences of heterotrophic bacteria.</title>
        <authorList>
            <person name="Gralka M."/>
        </authorList>
    </citation>
    <scope>NUCLEOTIDE SEQUENCE</scope>
    <source>
        <strain evidence="1">E2R20</strain>
    </source>
</reference>
<dbReference type="EMBL" id="JAUOQO010000319">
    <property type="protein sequence ID" value="MDO6575182.1"/>
    <property type="molecule type" value="Genomic_DNA"/>
</dbReference>
<dbReference type="AlphaFoldDB" id="A0AAW7YTX4"/>
<comment type="caution">
    <text evidence="1">The sequence shown here is derived from an EMBL/GenBank/DDBJ whole genome shotgun (WGS) entry which is preliminary data.</text>
</comment>
<feature type="non-terminal residue" evidence="1">
    <location>
        <position position="91"/>
    </location>
</feature>
<sequence length="91" mass="10627">NELDNFIDTFDPLMMQYGEANYHCSVMYYQDVNTKKWHLMSDLGDESITPFTPVRVLVVFDEKMAHIAPLTFEVERIDGWDVTSIKYSELA</sequence>
<protein>
    <submittedName>
        <fullName evidence="1">Uncharacterized protein</fullName>
    </submittedName>
</protein>
<organism evidence="1 2">
    <name type="scientific">Staphylococcus pasteuri_A</name>
    <dbReference type="NCBI Taxonomy" id="3062664"/>
    <lineage>
        <taxon>Bacteria</taxon>
        <taxon>Bacillati</taxon>
        <taxon>Bacillota</taxon>
        <taxon>Bacilli</taxon>
        <taxon>Bacillales</taxon>
        <taxon>Staphylococcaceae</taxon>
        <taxon>Staphylococcus</taxon>
    </lineage>
</organism>
<evidence type="ECO:0000313" key="1">
    <source>
        <dbReference type="EMBL" id="MDO6575182.1"/>
    </source>
</evidence>
<dbReference type="Proteomes" id="UP001170310">
    <property type="component" value="Unassembled WGS sequence"/>
</dbReference>
<name>A0AAW7YTX4_9STAP</name>
<gene>
    <name evidence="1" type="ORF">Q4528_13785</name>
</gene>
<accession>A0AAW7YTX4</accession>
<proteinExistence type="predicted"/>